<comment type="caution">
    <text evidence="1">The sequence shown here is derived from an EMBL/GenBank/DDBJ whole genome shotgun (WGS) entry which is preliminary data.</text>
</comment>
<gene>
    <name evidence="1" type="ORF">OHC33_002808</name>
</gene>
<name>A0AAN8F440_9EURO</name>
<dbReference type="EMBL" id="JAKLMC020000005">
    <property type="protein sequence ID" value="KAK5956233.1"/>
    <property type="molecule type" value="Genomic_DNA"/>
</dbReference>
<evidence type="ECO:0000313" key="2">
    <source>
        <dbReference type="Proteomes" id="UP001316803"/>
    </source>
</evidence>
<accession>A0AAN8F440</accession>
<organism evidence="1 2">
    <name type="scientific">Knufia fluminis</name>
    <dbReference type="NCBI Taxonomy" id="191047"/>
    <lineage>
        <taxon>Eukaryota</taxon>
        <taxon>Fungi</taxon>
        <taxon>Dikarya</taxon>
        <taxon>Ascomycota</taxon>
        <taxon>Pezizomycotina</taxon>
        <taxon>Eurotiomycetes</taxon>
        <taxon>Chaetothyriomycetidae</taxon>
        <taxon>Chaetothyriales</taxon>
        <taxon>Trichomeriaceae</taxon>
        <taxon>Knufia</taxon>
    </lineage>
</organism>
<reference evidence="1 2" key="1">
    <citation type="submission" date="2022-12" db="EMBL/GenBank/DDBJ databases">
        <title>Genomic features and morphological characterization of a novel Knufia sp. strain isolated from spacecraft assembly facility.</title>
        <authorList>
            <person name="Teixeira M."/>
            <person name="Chander A.M."/>
            <person name="Stajich J.E."/>
            <person name="Venkateswaran K."/>
        </authorList>
    </citation>
    <scope>NUCLEOTIDE SEQUENCE [LARGE SCALE GENOMIC DNA]</scope>
    <source>
        <strain evidence="1 2">FJI-L2-BK-P2</strain>
    </source>
</reference>
<keyword evidence="2" id="KW-1185">Reference proteome</keyword>
<dbReference type="Proteomes" id="UP001316803">
    <property type="component" value="Unassembled WGS sequence"/>
</dbReference>
<evidence type="ECO:0000313" key="1">
    <source>
        <dbReference type="EMBL" id="KAK5956233.1"/>
    </source>
</evidence>
<sequence>MPSPTPAECTLMGQPPEIRLMILRELLCCDEVLADIPTIVATPGDSDTVIRRDSDDIREYDLSRPAYDGDETSDDGDNWGANIEDEHEYEAFFHSKLMADSGTALDGISTCLEVEDIEDKFASRRRFKLYPEILLVCRQLYNEGYDLLYDDKTIGVSFLRSFDDVLKGYGPEYSQRSYCMGKESVEVALTTWPALRGFKNWAYTIYVGPYADLDPLNEAEKWAGRNLDLYSLYTLPIDRFTISLYNASSNHASLKRSFVKDCIMPFHTHTCKILDLEGDVGQDVAGLLRKYMLQKPLKTEPEMIAMVLDLIRSFRRRYRACLGRFDGELQANLLSVAGQAKDTMELTMKYWRVDCFYEIVKTTIEWAYEELEMFPQQCKVVEKDNGLDHPDIVQKAIEELRLEVEEIEAWCADIE</sequence>
<protein>
    <submittedName>
        <fullName evidence="1">Uncharacterized protein</fullName>
    </submittedName>
</protein>
<proteinExistence type="predicted"/>
<dbReference type="AlphaFoldDB" id="A0AAN8F440"/>